<organism evidence="5 6">
    <name type="scientific">Sarcina ventriculi</name>
    <name type="common">Clostridium ventriculi</name>
    <dbReference type="NCBI Taxonomy" id="1267"/>
    <lineage>
        <taxon>Bacteria</taxon>
        <taxon>Bacillati</taxon>
        <taxon>Bacillota</taxon>
        <taxon>Clostridia</taxon>
        <taxon>Eubacteriales</taxon>
        <taxon>Clostridiaceae</taxon>
        <taxon>Sarcina</taxon>
    </lineage>
</organism>
<protein>
    <submittedName>
        <fullName evidence="5">Membrane-bound protein lytR</fullName>
    </submittedName>
</protein>
<proteinExistence type="inferred from homology"/>
<evidence type="ECO:0000313" key="6">
    <source>
        <dbReference type="Proteomes" id="UP000095488"/>
    </source>
</evidence>
<dbReference type="Proteomes" id="UP000095488">
    <property type="component" value="Unassembled WGS sequence"/>
</dbReference>
<dbReference type="PANTHER" id="PTHR33392:SF6">
    <property type="entry name" value="POLYISOPRENYL-TEICHOIC ACID--PEPTIDOGLYCAN TEICHOIC ACID TRANSFERASE TAGU"/>
    <property type="match status" value="1"/>
</dbReference>
<dbReference type="Gene3D" id="3.30.70.2390">
    <property type="match status" value="1"/>
</dbReference>
<feature type="domain" description="LytR/CpsA/Psr regulator C-terminal" evidence="4">
    <location>
        <begin position="320"/>
        <end position="406"/>
    </location>
</feature>
<keyword evidence="2" id="KW-0812">Transmembrane</keyword>
<evidence type="ECO:0000256" key="1">
    <source>
        <dbReference type="ARBA" id="ARBA00006068"/>
    </source>
</evidence>
<evidence type="ECO:0000256" key="2">
    <source>
        <dbReference type="SAM" id="Phobius"/>
    </source>
</evidence>
<keyword evidence="2" id="KW-1133">Transmembrane helix</keyword>
<feature type="domain" description="Cell envelope-related transcriptional attenuator" evidence="3">
    <location>
        <begin position="78"/>
        <end position="230"/>
    </location>
</feature>
<accession>A0ABP2AQZ1</accession>
<dbReference type="EMBL" id="CYZR01000005">
    <property type="protein sequence ID" value="CUO02287.1"/>
    <property type="molecule type" value="Genomic_DNA"/>
</dbReference>
<evidence type="ECO:0000259" key="4">
    <source>
        <dbReference type="Pfam" id="PF13399"/>
    </source>
</evidence>
<gene>
    <name evidence="5" type="primary">lytR</name>
    <name evidence="5" type="ORF">ERS852473_01692</name>
</gene>
<evidence type="ECO:0000259" key="3">
    <source>
        <dbReference type="Pfam" id="PF03816"/>
    </source>
</evidence>
<reference evidence="5 6" key="1">
    <citation type="submission" date="2015-09" db="EMBL/GenBank/DDBJ databases">
        <authorList>
            <consortium name="Pathogen Informatics"/>
            <person name="Wu L."/>
            <person name="Ma J."/>
        </authorList>
    </citation>
    <scope>NUCLEOTIDE SEQUENCE [LARGE SCALE GENOMIC DNA]</scope>
    <source>
        <strain evidence="5 6">2789STDY5834858</strain>
    </source>
</reference>
<dbReference type="InterPro" id="IPR027381">
    <property type="entry name" value="LytR/CpsA/Psr_C"/>
</dbReference>
<dbReference type="Pfam" id="PF13399">
    <property type="entry name" value="LytR_C"/>
    <property type="match status" value="1"/>
</dbReference>
<keyword evidence="6" id="KW-1185">Reference proteome</keyword>
<dbReference type="NCBIfam" id="TIGR00350">
    <property type="entry name" value="lytR_cpsA_psr"/>
    <property type="match status" value="1"/>
</dbReference>
<comment type="caution">
    <text evidence="5">The sequence shown here is derived from an EMBL/GenBank/DDBJ whole genome shotgun (WGS) entry which is preliminary data.</text>
</comment>
<keyword evidence="2" id="KW-0472">Membrane</keyword>
<dbReference type="InterPro" id="IPR050922">
    <property type="entry name" value="LytR/CpsA/Psr_CW_biosynth"/>
</dbReference>
<dbReference type="InterPro" id="IPR004474">
    <property type="entry name" value="LytR_CpsA_psr"/>
</dbReference>
<dbReference type="Gene3D" id="3.40.630.190">
    <property type="entry name" value="LCP protein"/>
    <property type="match status" value="1"/>
</dbReference>
<dbReference type="Pfam" id="PF03816">
    <property type="entry name" value="LytR_cpsA_psr"/>
    <property type="match status" value="1"/>
</dbReference>
<comment type="similarity">
    <text evidence="1">Belongs to the LytR/CpsA/Psr (LCP) family.</text>
</comment>
<sequence length="413" mass="47530">MGVLERLINIFQNLNKRRKKVYIISFITFVIIMFMTSVHIFNKNLTSAMQSETLDDTLTVLLLGIDSEDFKDSAGELDSTFLVNYNLKTQNCQIISFPRDTLIPYENSNMKLRYIYKTGGETLVKNSIEDMLNNISLDGIIKVNLNGFRKIIDAMGGIDICIEQDMYYDDIEKNLNINFKAGETVHLNGEKAEEFFRWRNNNDTENIYLDDTDRIENQKLLIDKVIEKVMSFSSISNVNEIFKIIKDNVQTDLSLNQIMAYGLSFAKMDKEDIIVTTLKGEIKEVDGISYFLYDKSQIESLDTPYENLESLNALAYKNTIKIKIINCTKIKGLALEAKDKLESLGYSNISVSGTNELNKTEIYFNDEKYKELILKDFGYYKVEKNMPSSFDKDKEYDVVIALGKDYKKVGETK</sequence>
<dbReference type="PANTHER" id="PTHR33392">
    <property type="entry name" value="POLYISOPRENYL-TEICHOIC ACID--PEPTIDOGLYCAN TEICHOIC ACID TRANSFERASE TAGU"/>
    <property type="match status" value="1"/>
</dbReference>
<evidence type="ECO:0000313" key="5">
    <source>
        <dbReference type="EMBL" id="CUO02287.1"/>
    </source>
</evidence>
<feature type="transmembrane region" description="Helical" evidence="2">
    <location>
        <begin position="21"/>
        <end position="41"/>
    </location>
</feature>
<name>A0ABP2AQZ1_SARVE</name>